<reference evidence="2" key="2">
    <citation type="journal article" date="2018" name="Nat. Commun.">
        <title>Extreme sensitivity to ultraviolet light in the fungal pathogen causing white-nose syndrome of bats.</title>
        <authorList>
            <person name="Palmer J.M."/>
            <person name="Drees K.P."/>
            <person name="Foster J.T."/>
            <person name="Lindner D.L."/>
        </authorList>
    </citation>
    <scope>NUCLEOTIDE SEQUENCE [LARGE SCALE GENOMIC DNA]</scope>
    <source>
        <strain evidence="2">UAMH 10579</strain>
    </source>
</reference>
<dbReference type="Proteomes" id="UP000091956">
    <property type="component" value="Unassembled WGS sequence"/>
</dbReference>
<keyword evidence="2" id="KW-1185">Reference proteome</keyword>
<proteinExistence type="predicted"/>
<dbReference type="InterPro" id="IPR021889">
    <property type="entry name" value="DUF3500"/>
</dbReference>
<dbReference type="PANTHER" id="PTHR37489:SF1">
    <property type="entry name" value="DUF3500 DOMAIN-CONTAINING PROTEIN"/>
    <property type="match status" value="1"/>
</dbReference>
<organism evidence="1 2">
    <name type="scientific">Pseudogymnoascus verrucosus</name>
    <dbReference type="NCBI Taxonomy" id="342668"/>
    <lineage>
        <taxon>Eukaryota</taxon>
        <taxon>Fungi</taxon>
        <taxon>Dikarya</taxon>
        <taxon>Ascomycota</taxon>
        <taxon>Pezizomycotina</taxon>
        <taxon>Leotiomycetes</taxon>
        <taxon>Thelebolales</taxon>
        <taxon>Thelebolaceae</taxon>
        <taxon>Pseudogymnoascus</taxon>
    </lineage>
</organism>
<reference evidence="1 2" key="1">
    <citation type="submission" date="2016-03" db="EMBL/GenBank/DDBJ databases">
        <title>Comparative genomics of Pseudogymnoascus destructans, the fungus causing white-nose syndrome of bats.</title>
        <authorList>
            <person name="Palmer J.M."/>
            <person name="Drees K.P."/>
            <person name="Foster J.T."/>
            <person name="Lindner D.L."/>
        </authorList>
    </citation>
    <scope>NUCLEOTIDE SEQUENCE [LARGE SCALE GENOMIC DNA]</scope>
    <source>
        <strain evidence="1 2">UAMH 10579</strain>
    </source>
</reference>
<accession>A0A1B8GVU2</accession>
<dbReference type="Pfam" id="PF12006">
    <property type="entry name" value="DUF3500"/>
    <property type="match status" value="1"/>
</dbReference>
<dbReference type="STRING" id="342668.A0A1B8GVU2"/>
<evidence type="ECO:0000313" key="2">
    <source>
        <dbReference type="Proteomes" id="UP000091956"/>
    </source>
</evidence>
<name>A0A1B8GVU2_9PEZI</name>
<dbReference type="EMBL" id="KV460210">
    <property type="protein sequence ID" value="OBT99938.1"/>
    <property type="molecule type" value="Genomic_DNA"/>
</dbReference>
<evidence type="ECO:0000313" key="1">
    <source>
        <dbReference type="EMBL" id="OBT99938.1"/>
    </source>
</evidence>
<dbReference type="PANTHER" id="PTHR37489">
    <property type="entry name" value="DUF3500 DOMAIN-CONTAINING PROTEIN"/>
    <property type="match status" value="1"/>
</dbReference>
<protein>
    <recommendedName>
        <fullName evidence="3">DUF3500 domain-containing protein</fullName>
    </recommendedName>
</protein>
<sequence length="428" mass="48591">MGSKDSIEQGKESAGFRKYIPDLNTLRFQTAKVQDCYEYAENFQKSHNPPWLYDLTQTWQELLREPYKGLTTDGNVIPNLFQPQDEGVPIESIVTAVDKVFDQINPEQKEKVSFPLNAKEWRAWSNPEILLRPLGLRLEEVDAKAAASVLDVLKATFSKEGYEKALAAMRINQYLGQICELPKIMNELSYNFLVFGTPSKDKPWGWSLYGHHLCLNVFLHGRQIVISPTFTGAEPNLIDAGPFAGTEILHDEGNLGLELMQSLPGPSQEKAQIFKLLRDPAMLQSGDLAKDRWNPDDQRHVCGAFRDNRIVPLEGVSAATFTAKQKQLILDIAYHFVLYLPDAARKIRLEQVADHLNETYFCWIGRWGNDDAFYYRIQSSVIIMEFDHHSGVFLSNTEPEKFHVHTILRTPNAGDYGAGLRSAEDMVE</sequence>
<dbReference type="OrthoDB" id="4539697at2759"/>
<dbReference type="RefSeq" id="XP_018133671.1">
    <property type="nucleotide sequence ID" value="XM_018271320.1"/>
</dbReference>
<evidence type="ECO:0008006" key="3">
    <source>
        <dbReference type="Google" id="ProtNLM"/>
    </source>
</evidence>
<dbReference type="AlphaFoldDB" id="A0A1B8GVU2"/>
<dbReference type="GeneID" id="28835190"/>
<gene>
    <name evidence="1" type="ORF">VE01_01804</name>
</gene>